<feature type="region of interest" description="Disordered" evidence="1">
    <location>
        <begin position="40"/>
        <end position="97"/>
    </location>
</feature>
<organism evidence="2 3">
    <name type="scientific">Paenibacillus kyungheensis</name>
    <dbReference type="NCBI Taxonomy" id="1452732"/>
    <lineage>
        <taxon>Bacteria</taxon>
        <taxon>Bacillati</taxon>
        <taxon>Bacillota</taxon>
        <taxon>Bacilli</taxon>
        <taxon>Bacillales</taxon>
        <taxon>Paenibacillaceae</taxon>
        <taxon>Paenibacillus</taxon>
    </lineage>
</organism>
<feature type="compositionally biased region" description="Low complexity" evidence="1">
    <location>
        <begin position="41"/>
        <end position="62"/>
    </location>
</feature>
<dbReference type="AlphaFoldDB" id="A0AAX3M4F2"/>
<protein>
    <recommendedName>
        <fullName evidence="4">DUF4309 domain-containing protein</fullName>
    </recommendedName>
</protein>
<dbReference type="RefSeq" id="WP_273615390.1">
    <property type="nucleotide sequence ID" value="NZ_CP117416.1"/>
</dbReference>
<feature type="compositionally biased region" description="Low complexity" evidence="1">
    <location>
        <begin position="70"/>
        <end position="92"/>
    </location>
</feature>
<sequence length="235" mass="25099">MNRSTRNRNLLSNQRQLSTGLGKASLFIVGLLLVAGCGNQPSTPSSTSATSSAHEIVEPVVTETEKEPTTTEQESSTSATTDSSSATSTVTDNDTDISGTTILEAANKGTLPDLPEGLSLGSSRSTLVRLQGKPELGGTEGPMLSYGTLDVTFDANDQIVEFTSGADAYKKLKIDTVIANLGKTAETNDTSKDIAYTAEATYHLTNPKFPKSFLIFSYNTQSQHINYVRLYTDIQ</sequence>
<name>A0AAX3M4F2_9BACL</name>
<keyword evidence="3" id="KW-1185">Reference proteome</keyword>
<accession>A0AAX3M4F2</accession>
<evidence type="ECO:0008006" key="4">
    <source>
        <dbReference type="Google" id="ProtNLM"/>
    </source>
</evidence>
<evidence type="ECO:0000313" key="3">
    <source>
        <dbReference type="Proteomes" id="UP001220509"/>
    </source>
</evidence>
<evidence type="ECO:0000313" key="2">
    <source>
        <dbReference type="EMBL" id="WCT57144.1"/>
    </source>
</evidence>
<evidence type="ECO:0000256" key="1">
    <source>
        <dbReference type="SAM" id="MobiDB-lite"/>
    </source>
</evidence>
<reference evidence="2 3" key="1">
    <citation type="submission" date="2023-02" db="EMBL/GenBank/DDBJ databases">
        <title>Genome sequence of Paenibacillus kyungheensis KACC 18744.</title>
        <authorList>
            <person name="Kim S."/>
            <person name="Heo J."/>
            <person name="Kwon S.-W."/>
        </authorList>
    </citation>
    <scope>NUCLEOTIDE SEQUENCE [LARGE SCALE GENOMIC DNA]</scope>
    <source>
        <strain evidence="2 3">KACC 18744</strain>
    </source>
</reference>
<dbReference type="KEGG" id="pka:PQ456_06420"/>
<dbReference type="Proteomes" id="UP001220509">
    <property type="component" value="Chromosome"/>
</dbReference>
<gene>
    <name evidence="2" type="ORF">PQ456_06420</name>
</gene>
<dbReference type="EMBL" id="CP117416">
    <property type="protein sequence ID" value="WCT57144.1"/>
    <property type="molecule type" value="Genomic_DNA"/>
</dbReference>
<proteinExistence type="predicted"/>